<sequence>MPYRVRISDINYGGHVSNAAVLSFFQDGRIGYLQQLGPFSEMDLGGCGIILPEANVQYKAEMFLGEELQIGVRIEELRRSSFIMGYRIERQGEVTAEGTTALVAFDYQERKVRRLPGAFREAVAAFEKLPQE</sequence>
<keyword evidence="3" id="KW-1185">Reference proteome</keyword>
<dbReference type="PANTHER" id="PTHR31793:SF37">
    <property type="entry name" value="ACYL-COA THIOESTER HYDROLASE YBGC"/>
    <property type="match status" value="1"/>
</dbReference>
<proteinExistence type="predicted"/>
<dbReference type="Proteomes" id="UP000182517">
    <property type="component" value="Chromosome"/>
</dbReference>
<accession>A0A1L3GSX5</accession>
<dbReference type="SUPFAM" id="SSF54637">
    <property type="entry name" value="Thioesterase/thiol ester dehydrase-isomerase"/>
    <property type="match status" value="1"/>
</dbReference>
<dbReference type="InterPro" id="IPR050563">
    <property type="entry name" value="4-hydroxybenzoyl-CoA_TE"/>
</dbReference>
<protein>
    <recommendedName>
        <fullName evidence="4">Acyl-CoA thioesterase</fullName>
    </recommendedName>
</protein>
<dbReference type="InterPro" id="IPR029069">
    <property type="entry name" value="HotDog_dom_sf"/>
</dbReference>
<gene>
    <name evidence="2" type="ORF">A7E78_04160</name>
</gene>
<name>A0A1L3GSX5_9BACT</name>
<organism evidence="2 3">
    <name type="scientific">Syntrophotalea acetylenivorans</name>
    <dbReference type="NCBI Taxonomy" id="1842532"/>
    <lineage>
        <taxon>Bacteria</taxon>
        <taxon>Pseudomonadati</taxon>
        <taxon>Thermodesulfobacteriota</taxon>
        <taxon>Desulfuromonadia</taxon>
        <taxon>Desulfuromonadales</taxon>
        <taxon>Syntrophotaleaceae</taxon>
        <taxon>Syntrophotalea</taxon>
    </lineage>
</organism>
<dbReference type="EMBL" id="CP015519">
    <property type="protein sequence ID" value="APG29017.1"/>
    <property type="molecule type" value="Genomic_DNA"/>
</dbReference>
<dbReference type="CDD" id="cd00586">
    <property type="entry name" value="4HBT"/>
    <property type="match status" value="1"/>
</dbReference>
<dbReference type="PANTHER" id="PTHR31793">
    <property type="entry name" value="4-HYDROXYBENZOYL-COA THIOESTERASE FAMILY MEMBER"/>
    <property type="match status" value="1"/>
</dbReference>
<evidence type="ECO:0000313" key="2">
    <source>
        <dbReference type="EMBL" id="APG29017.1"/>
    </source>
</evidence>
<keyword evidence="1" id="KW-0378">Hydrolase</keyword>
<dbReference type="STRING" id="1842532.A7E78_04160"/>
<dbReference type="KEGG" id="pef:A7E78_04160"/>
<dbReference type="Pfam" id="PF13279">
    <property type="entry name" value="4HBT_2"/>
    <property type="match status" value="1"/>
</dbReference>
<reference evidence="2 3" key="1">
    <citation type="journal article" date="2017" name="Genome Announc.">
        <title>Complete Genome Sequences of Two Acetylene-Fermenting Pelobacter acetylenicus Strains.</title>
        <authorList>
            <person name="Sutton J.M."/>
            <person name="Baesman S.M."/>
            <person name="Fierst J.L."/>
            <person name="Poret-Peterson A.T."/>
            <person name="Oremland R.S."/>
            <person name="Dunlap D.S."/>
            <person name="Akob D.M."/>
        </authorList>
    </citation>
    <scope>NUCLEOTIDE SEQUENCE [LARGE SCALE GENOMIC DNA]</scope>
    <source>
        <strain evidence="2 3">SFB93</strain>
    </source>
</reference>
<evidence type="ECO:0008006" key="4">
    <source>
        <dbReference type="Google" id="ProtNLM"/>
    </source>
</evidence>
<dbReference type="AlphaFoldDB" id="A0A1L3GSX5"/>
<evidence type="ECO:0000313" key="3">
    <source>
        <dbReference type="Proteomes" id="UP000182517"/>
    </source>
</evidence>
<dbReference type="Gene3D" id="3.10.129.10">
    <property type="entry name" value="Hotdog Thioesterase"/>
    <property type="match status" value="1"/>
</dbReference>
<evidence type="ECO:0000256" key="1">
    <source>
        <dbReference type="ARBA" id="ARBA00022801"/>
    </source>
</evidence>
<dbReference type="GO" id="GO:0047617">
    <property type="term" value="F:fatty acyl-CoA hydrolase activity"/>
    <property type="evidence" value="ECO:0007669"/>
    <property type="project" value="TreeGrafter"/>
</dbReference>